<evidence type="ECO:0000313" key="1">
    <source>
        <dbReference type="EMBL" id="MBP0109731.1"/>
    </source>
</evidence>
<dbReference type="EMBL" id="LS398110">
    <property type="protein sequence ID" value="SPP95617.1"/>
    <property type="molecule type" value="Genomic_DNA"/>
</dbReference>
<evidence type="ECO:0000313" key="4">
    <source>
        <dbReference type="Proteomes" id="UP000669317"/>
    </source>
</evidence>
<name>A0A2U3Q2I2_9BRAD</name>
<keyword evidence="4" id="KW-1185">Reference proteome</keyword>
<dbReference type="Proteomes" id="UP000669317">
    <property type="component" value="Unassembled WGS sequence"/>
</dbReference>
<reference evidence="1 4" key="2">
    <citation type="submission" date="2021-03" db="EMBL/GenBank/DDBJ databases">
        <title>Genome Sequence of Bradyrhizobium vignae strain ISRA400.</title>
        <authorList>
            <person name="Tisa L.S."/>
            <person name="Svistoonoff S."/>
            <person name="Hocher V."/>
            <person name="Fall S."/>
            <person name="Zaiya A."/>
            <person name="Naing D."/>
            <person name="Niang N."/>
            <person name="Diouf A."/>
            <person name="Dasylva M.C."/>
            <person name="Toure O."/>
            <person name="Gueye M."/>
            <person name="Gully D."/>
            <person name="Tisseyre P."/>
            <person name="Simpson S."/>
            <person name="Morris K."/>
            <person name="Thomas W.K."/>
        </authorList>
    </citation>
    <scope>NUCLEOTIDE SEQUENCE [LARGE SCALE GENOMIC DNA]</scope>
    <source>
        <strain evidence="1 4">ISRA400</strain>
    </source>
</reference>
<dbReference type="KEGG" id="bvz:BRAD3257_4636"/>
<dbReference type="AlphaFoldDB" id="A0A2U3Q2I2"/>
<proteinExistence type="predicted"/>
<sequence length="89" mass="9992">MAVDKITVDKIKVGKITWDRVGRVTEPGRYMYTFGWLTITAGDLEIWKRYPQAAFTLLAQHSESHESAGEEFHLGAFDVAPDAPTITTH</sequence>
<dbReference type="Proteomes" id="UP000246085">
    <property type="component" value="Chromosome BRAD3257"/>
</dbReference>
<protein>
    <submittedName>
        <fullName evidence="2">Uncharacterized protein</fullName>
    </submittedName>
</protein>
<accession>A0A2U3Q2I2</accession>
<reference evidence="2 3" key="1">
    <citation type="submission" date="2018-03" db="EMBL/GenBank/DDBJ databases">
        <authorList>
            <person name="Gully D."/>
        </authorList>
    </citation>
    <scope>NUCLEOTIDE SEQUENCE [LARGE SCALE GENOMIC DNA]</scope>
    <source>
        <strain evidence="2">ORS3257</strain>
    </source>
</reference>
<dbReference type="RefSeq" id="WP_162500289.1">
    <property type="nucleotide sequence ID" value="NZ_JAGIKT010000002.1"/>
</dbReference>
<dbReference type="EMBL" id="JAGIKT010000002">
    <property type="protein sequence ID" value="MBP0109731.1"/>
    <property type="molecule type" value="Genomic_DNA"/>
</dbReference>
<evidence type="ECO:0000313" key="3">
    <source>
        <dbReference type="Proteomes" id="UP000246085"/>
    </source>
</evidence>
<organism evidence="2 3">
    <name type="scientific">Bradyrhizobium vignae</name>
    <dbReference type="NCBI Taxonomy" id="1549949"/>
    <lineage>
        <taxon>Bacteria</taxon>
        <taxon>Pseudomonadati</taxon>
        <taxon>Pseudomonadota</taxon>
        <taxon>Alphaproteobacteria</taxon>
        <taxon>Hyphomicrobiales</taxon>
        <taxon>Nitrobacteraceae</taxon>
        <taxon>Bradyrhizobium</taxon>
    </lineage>
</organism>
<evidence type="ECO:0000313" key="2">
    <source>
        <dbReference type="EMBL" id="SPP95617.1"/>
    </source>
</evidence>
<gene>
    <name evidence="2" type="ORF">BRAD3257_4636</name>
    <name evidence="1" type="ORF">JWS04_01175</name>
</gene>